<dbReference type="Proteomes" id="UP001604277">
    <property type="component" value="Unassembled WGS sequence"/>
</dbReference>
<protein>
    <submittedName>
        <fullName evidence="1">Uncharacterized protein</fullName>
    </submittedName>
</protein>
<sequence length="139" mass="15458">MPPAYVKAYLPLSLPRPRNRPKSKKVVGNSIPNRLLLLFPGPSPPMYLAGNPTPLPRGTCVKFSSLFSGLFRSKSEKPDSNSGPFLDPGVVGIARVLNPQDFCTFSFSWFPTILPARRRKQISTLFLDKNLIGDHMTIF</sequence>
<proteinExistence type="predicted"/>
<dbReference type="EMBL" id="JBFOLJ010000006">
    <property type="protein sequence ID" value="KAL2528789.1"/>
    <property type="molecule type" value="Genomic_DNA"/>
</dbReference>
<organism evidence="1 2">
    <name type="scientific">Forsythia ovata</name>
    <dbReference type="NCBI Taxonomy" id="205694"/>
    <lineage>
        <taxon>Eukaryota</taxon>
        <taxon>Viridiplantae</taxon>
        <taxon>Streptophyta</taxon>
        <taxon>Embryophyta</taxon>
        <taxon>Tracheophyta</taxon>
        <taxon>Spermatophyta</taxon>
        <taxon>Magnoliopsida</taxon>
        <taxon>eudicotyledons</taxon>
        <taxon>Gunneridae</taxon>
        <taxon>Pentapetalae</taxon>
        <taxon>asterids</taxon>
        <taxon>lamiids</taxon>
        <taxon>Lamiales</taxon>
        <taxon>Oleaceae</taxon>
        <taxon>Forsythieae</taxon>
        <taxon>Forsythia</taxon>
    </lineage>
</organism>
<gene>
    <name evidence="1" type="ORF">Fot_21390</name>
</gene>
<keyword evidence="2" id="KW-1185">Reference proteome</keyword>
<reference evidence="2" key="1">
    <citation type="submission" date="2024-07" db="EMBL/GenBank/DDBJ databases">
        <title>Two chromosome-level genome assemblies of Korean endemic species Abeliophyllum distichum and Forsythia ovata (Oleaceae).</title>
        <authorList>
            <person name="Jang H."/>
        </authorList>
    </citation>
    <scope>NUCLEOTIDE SEQUENCE [LARGE SCALE GENOMIC DNA]</scope>
</reference>
<evidence type="ECO:0000313" key="1">
    <source>
        <dbReference type="EMBL" id="KAL2528789.1"/>
    </source>
</evidence>
<evidence type="ECO:0000313" key="2">
    <source>
        <dbReference type="Proteomes" id="UP001604277"/>
    </source>
</evidence>
<name>A0ABD1UUP4_9LAMI</name>
<dbReference type="AlphaFoldDB" id="A0ABD1UUP4"/>
<comment type="caution">
    <text evidence="1">The sequence shown here is derived from an EMBL/GenBank/DDBJ whole genome shotgun (WGS) entry which is preliminary data.</text>
</comment>
<accession>A0ABD1UUP4</accession>